<evidence type="ECO:0000256" key="1">
    <source>
        <dbReference type="SAM" id="MobiDB-lite"/>
    </source>
</evidence>
<reference evidence="3" key="1">
    <citation type="submission" date="2021-02" db="EMBL/GenBank/DDBJ databases">
        <authorList>
            <person name="Dougan E. K."/>
            <person name="Rhodes N."/>
            <person name="Thang M."/>
            <person name="Chan C."/>
        </authorList>
    </citation>
    <scope>NUCLEOTIDE SEQUENCE</scope>
</reference>
<feature type="region of interest" description="Disordered" evidence="1">
    <location>
        <begin position="80"/>
        <end position="136"/>
    </location>
</feature>
<dbReference type="InterPro" id="IPR001849">
    <property type="entry name" value="PH_domain"/>
</dbReference>
<evidence type="ECO:0000313" key="3">
    <source>
        <dbReference type="EMBL" id="CAE7425342.1"/>
    </source>
</evidence>
<accession>A0A812R8F7</accession>
<evidence type="ECO:0000313" key="4">
    <source>
        <dbReference type="Proteomes" id="UP000604046"/>
    </source>
</evidence>
<dbReference type="Proteomes" id="UP000604046">
    <property type="component" value="Unassembled WGS sequence"/>
</dbReference>
<organism evidence="3 4">
    <name type="scientific">Symbiodinium natans</name>
    <dbReference type="NCBI Taxonomy" id="878477"/>
    <lineage>
        <taxon>Eukaryota</taxon>
        <taxon>Sar</taxon>
        <taxon>Alveolata</taxon>
        <taxon>Dinophyceae</taxon>
        <taxon>Suessiales</taxon>
        <taxon>Symbiodiniaceae</taxon>
        <taxon>Symbiodinium</taxon>
    </lineage>
</organism>
<name>A0A812R8F7_9DINO</name>
<dbReference type="AlphaFoldDB" id="A0A812R8F7"/>
<keyword evidence="4" id="KW-1185">Reference proteome</keyword>
<proteinExistence type="predicted"/>
<comment type="caution">
    <text evidence="3">The sequence shown here is derived from an EMBL/GenBank/DDBJ whole genome shotgun (WGS) entry which is preliminary data.</text>
</comment>
<sequence>MQAMSLMTSAKATRSLSGVLSRPRPPAPGIFPFTVRTRGKRLRLEAEVEAEAFQWIAMLNAAHRVGEDVDLLCSSSWLPDAPAHSPNSRSPRSEPGKAPSVTSVEASQMSTTADADENSSELGLPSPNSKAWSETGCEAQKRVSCDGLRMLFMLLAI</sequence>
<dbReference type="PROSITE" id="PS50003">
    <property type="entry name" value="PH_DOMAIN"/>
    <property type="match status" value="1"/>
</dbReference>
<feature type="domain" description="PH" evidence="2">
    <location>
        <begin position="1"/>
        <end position="64"/>
    </location>
</feature>
<protein>
    <recommendedName>
        <fullName evidence="2">PH domain-containing protein</fullName>
    </recommendedName>
</protein>
<gene>
    <name evidence="3" type="ORF">SNAT2548_LOCUS23145</name>
</gene>
<evidence type="ECO:0000259" key="2">
    <source>
        <dbReference type="PROSITE" id="PS50003"/>
    </source>
</evidence>
<dbReference type="EMBL" id="CAJNDS010002312">
    <property type="protein sequence ID" value="CAE7425342.1"/>
    <property type="molecule type" value="Genomic_DNA"/>
</dbReference>
<feature type="compositionally biased region" description="Polar residues" evidence="1">
    <location>
        <begin position="100"/>
        <end position="113"/>
    </location>
</feature>